<evidence type="ECO:0000313" key="1">
    <source>
        <dbReference type="EMBL" id="PWF55554.1"/>
    </source>
</evidence>
<keyword evidence="2" id="KW-1185">Reference proteome</keyword>
<accession>A0A2U2I716</accession>
<sequence length="212" mass="23783">MQLIHYLNETFFTENQLLAACQIDAGTLAQLQQRRIMPLPSYHLRLRVDCDSVFGAHSEQSAIAYYAKGYVDWVGILPTLADDGCAFERFATRYRRRAQELMDCGIAPRHEKLNAGMAAHLRSEWEHFLNGTYGLCTRSGLPDDIATKEVAAMMIDEILAEADKRALTSTQCAALQQAVDLLDSASAQFAPHEVARSSRQRLISDVRAKHLR</sequence>
<dbReference type="Proteomes" id="UP000241421">
    <property type="component" value="Unassembled WGS sequence"/>
</dbReference>
<evidence type="ECO:0000313" key="2">
    <source>
        <dbReference type="Proteomes" id="UP000241421"/>
    </source>
</evidence>
<proteinExistence type="predicted"/>
<gene>
    <name evidence="1" type="ORF">C7C56_001140</name>
</gene>
<reference evidence="1 2" key="1">
    <citation type="submission" date="2018-04" db="EMBL/GenBank/DDBJ databases">
        <title>Massilia violaceinigra sp. nov., a novel purple-pigmented bacterium isolated from Tianshan glacier, Xinjiang, China.</title>
        <authorList>
            <person name="Wang H."/>
        </authorList>
    </citation>
    <scope>NUCLEOTIDE SEQUENCE [LARGE SCALE GENOMIC DNA]</scope>
    <source>
        <strain evidence="1 2">B448-2</strain>
    </source>
</reference>
<name>A0A2U2I716_9BURK</name>
<dbReference type="Pfam" id="PF19531">
    <property type="entry name" value="DUF6058"/>
    <property type="match status" value="1"/>
</dbReference>
<comment type="caution">
    <text evidence="1">The sequence shown here is derived from an EMBL/GenBank/DDBJ whole genome shotgun (WGS) entry which is preliminary data.</text>
</comment>
<dbReference type="OrthoDB" id="7840905at2"/>
<dbReference type="RefSeq" id="WP_106755666.1">
    <property type="nucleotide sequence ID" value="NZ_PXWF02000019.1"/>
</dbReference>
<dbReference type="AlphaFoldDB" id="A0A2U2I716"/>
<dbReference type="EMBL" id="PXWF02000019">
    <property type="protein sequence ID" value="PWF55554.1"/>
    <property type="molecule type" value="Genomic_DNA"/>
</dbReference>
<protein>
    <submittedName>
        <fullName evidence="1">Uncharacterized protein</fullName>
    </submittedName>
</protein>
<dbReference type="InterPro" id="IPR045694">
    <property type="entry name" value="DUF6058"/>
</dbReference>
<organism evidence="1 2">
    <name type="scientific">Massilia glaciei</name>
    <dbReference type="NCBI Taxonomy" id="1524097"/>
    <lineage>
        <taxon>Bacteria</taxon>
        <taxon>Pseudomonadati</taxon>
        <taxon>Pseudomonadota</taxon>
        <taxon>Betaproteobacteria</taxon>
        <taxon>Burkholderiales</taxon>
        <taxon>Oxalobacteraceae</taxon>
        <taxon>Telluria group</taxon>
        <taxon>Massilia</taxon>
    </lineage>
</organism>